<dbReference type="PANTHER" id="PTHR43591:SF24">
    <property type="entry name" value="2-METHOXY-6-POLYPRENYL-1,4-BENZOQUINOL METHYLASE, MITOCHONDRIAL"/>
    <property type="match status" value="1"/>
</dbReference>
<dbReference type="CDD" id="cd02440">
    <property type="entry name" value="AdoMet_MTases"/>
    <property type="match status" value="1"/>
</dbReference>
<keyword evidence="2" id="KW-0489">Methyltransferase</keyword>
<dbReference type="InterPro" id="IPR029063">
    <property type="entry name" value="SAM-dependent_MTases_sf"/>
</dbReference>
<comment type="caution">
    <text evidence="2">The sequence shown here is derived from an EMBL/GenBank/DDBJ whole genome shotgun (WGS) entry which is preliminary data.</text>
</comment>
<dbReference type="Gene3D" id="3.40.50.150">
    <property type="entry name" value="Vaccinia Virus protein VP39"/>
    <property type="match status" value="1"/>
</dbReference>
<dbReference type="Proteomes" id="UP001595699">
    <property type="component" value="Unassembled WGS sequence"/>
</dbReference>
<feature type="domain" description="Methyltransferase type 11" evidence="1">
    <location>
        <begin position="57"/>
        <end position="152"/>
    </location>
</feature>
<keyword evidence="3" id="KW-1185">Reference proteome</keyword>
<dbReference type="SUPFAM" id="SSF53335">
    <property type="entry name" value="S-adenosyl-L-methionine-dependent methyltransferases"/>
    <property type="match status" value="1"/>
</dbReference>
<evidence type="ECO:0000313" key="3">
    <source>
        <dbReference type="Proteomes" id="UP001595699"/>
    </source>
</evidence>
<proteinExistence type="predicted"/>
<gene>
    <name evidence="2" type="ORF">ACFOUW_13900</name>
</gene>
<dbReference type="RefSeq" id="WP_205121364.1">
    <property type="nucleotide sequence ID" value="NZ_JAFBCM010000001.1"/>
</dbReference>
<sequence length="245" mass="26682">MSSPADGGVQSNISAYWSRHADSYDAYQLERLRHDEVHQTWLNVWRRALPPPPATVLDVGTGTGHVSLLLAELGYSVYGIDLAEGMLDNAGAKAARLPFAPPILAVGDAVAPDFPPESFDVITARYVLWTLRTPAIALANWRRLLRPGGRLVAVDSTWFPDGIRSDPATAKEADFQHLYDDEVLTVLPLAQAISIDATADVVRESGFSDVRVTALDEVLELDRKYGVAPGHHVQTQYLVTAVNGD</sequence>
<dbReference type="PANTHER" id="PTHR43591">
    <property type="entry name" value="METHYLTRANSFERASE"/>
    <property type="match status" value="1"/>
</dbReference>
<reference evidence="3" key="1">
    <citation type="journal article" date="2019" name="Int. J. Syst. Evol. Microbiol.">
        <title>The Global Catalogue of Microorganisms (GCM) 10K type strain sequencing project: providing services to taxonomists for standard genome sequencing and annotation.</title>
        <authorList>
            <consortium name="The Broad Institute Genomics Platform"/>
            <consortium name="The Broad Institute Genome Sequencing Center for Infectious Disease"/>
            <person name="Wu L."/>
            <person name="Ma J."/>
        </authorList>
    </citation>
    <scope>NUCLEOTIDE SEQUENCE [LARGE SCALE GENOMIC DNA]</scope>
    <source>
        <strain evidence="3">CGMCC 4.7241</strain>
    </source>
</reference>
<dbReference type="EC" id="2.1.1.-" evidence="2"/>
<dbReference type="GO" id="GO:0032259">
    <property type="term" value="P:methylation"/>
    <property type="evidence" value="ECO:0007669"/>
    <property type="project" value="UniProtKB-KW"/>
</dbReference>
<evidence type="ECO:0000313" key="2">
    <source>
        <dbReference type="EMBL" id="MFC3761930.1"/>
    </source>
</evidence>
<organism evidence="2 3">
    <name type="scientific">Tenggerimyces flavus</name>
    <dbReference type="NCBI Taxonomy" id="1708749"/>
    <lineage>
        <taxon>Bacteria</taxon>
        <taxon>Bacillati</taxon>
        <taxon>Actinomycetota</taxon>
        <taxon>Actinomycetes</taxon>
        <taxon>Propionibacteriales</taxon>
        <taxon>Nocardioidaceae</taxon>
        <taxon>Tenggerimyces</taxon>
    </lineage>
</organism>
<name>A0ABV7Y9C8_9ACTN</name>
<keyword evidence="2" id="KW-0808">Transferase</keyword>
<accession>A0ABV7Y9C8</accession>
<dbReference type="Pfam" id="PF08241">
    <property type="entry name" value="Methyltransf_11"/>
    <property type="match status" value="1"/>
</dbReference>
<dbReference type="EMBL" id="JBHRZH010000011">
    <property type="protein sequence ID" value="MFC3761930.1"/>
    <property type="molecule type" value="Genomic_DNA"/>
</dbReference>
<dbReference type="InterPro" id="IPR013216">
    <property type="entry name" value="Methyltransf_11"/>
</dbReference>
<dbReference type="GO" id="GO:0008168">
    <property type="term" value="F:methyltransferase activity"/>
    <property type="evidence" value="ECO:0007669"/>
    <property type="project" value="UniProtKB-KW"/>
</dbReference>
<protein>
    <submittedName>
        <fullName evidence="2">Class I SAM-dependent methyltransferase</fullName>
        <ecNumber evidence="2">2.1.1.-</ecNumber>
    </submittedName>
</protein>
<evidence type="ECO:0000259" key="1">
    <source>
        <dbReference type="Pfam" id="PF08241"/>
    </source>
</evidence>